<keyword evidence="8" id="KW-1185">Reference proteome</keyword>
<dbReference type="GO" id="GO:0009254">
    <property type="term" value="P:peptidoglycan turnover"/>
    <property type="evidence" value="ECO:0007669"/>
    <property type="project" value="TreeGrafter"/>
</dbReference>
<name>A0A1X0B7F9_9MYCO</name>
<sequence>MSIINDLTAERPVEADAHAVLLPTVHTPRVDGWLESFLARGGRGVFLACSAEEYAARRIGPGRRRSETSADVEAFTAAVRESAGAEVVVAVDAESGGVQRLEHLCPPLPTAAAASTMSDDELDAAFTAHAAAATRLGVTMFLGPVVDTLSGANTWLDGRVMVDDHARTASVGLRYVAAAQRAGVIATVKHFPGHPRLIGDPVHERVALTIDQDEVLHHLRPFRTLVDGGAAAVMLGPVTVTAIDPESPAATSRVVVDLLRDELGFSGLVVSDDLSAESTMLGRGIAGVAVAAVAAGVQLMLVPGGSAVADVADGIAEGVRSGRLPRSQLARAADAVRRTTTLFAHGAALPG</sequence>
<evidence type="ECO:0000259" key="6">
    <source>
        <dbReference type="Pfam" id="PF00933"/>
    </source>
</evidence>
<dbReference type="OrthoDB" id="9805821at2"/>
<dbReference type="InterPro" id="IPR001764">
    <property type="entry name" value="Glyco_hydro_3_N"/>
</dbReference>
<evidence type="ECO:0000256" key="4">
    <source>
        <dbReference type="ARBA" id="ARBA00022801"/>
    </source>
</evidence>
<dbReference type="Gene3D" id="3.20.20.300">
    <property type="entry name" value="Glycoside hydrolase, family 3, N-terminal domain"/>
    <property type="match status" value="1"/>
</dbReference>
<dbReference type="PANTHER" id="PTHR30480:SF13">
    <property type="entry name" value="BETA-HEXOSAMINIDASE"/>
    <property type="match status" value="1"/>
</dbReference>
<comment type="catalytic activity">
    <reaction evidence="1">
        <text>Hydrolysis of terminal non-reducing N-acetyl-D-hexosamine residues in N-acetyl-beta-D-hexosaminides.</text>
        <dbReference type="EC" id="3.2.1.52"/>
    </reaction>
</comment>
<organism evidence="7 8">
    <name type="scientific">Mycobacterium aquaticum</name>
    <dbReference type="NCBI Taxonomy" id="1927124"/>
    <lineage>
        <taxon>Bacteria</taxon>
        <taxon>Bacillati</taxon>
        <taxon>Actinomycetota</taxon>
        <taxon>Actinomycetes</taxon>
        <taxon>Mycobacteriales</taxon>
        <taxon>Mycobacteriaceae</taxon>
        <taxon>Mycobacterium</taxon>
    </lineage>
</organism>
<evidence type="ECO:0000313" key="8">
    <source>
        <dbReference type="Proteomes" id="UP000192448"/>
    </source>
</evidence>
<proteinExistence type="inferred from homology"/>
<evidence type="ECO:0000313" key="7">
    <source>
        <dbReference type="EMBL" id="ORA38149.1"/>
    </source>
</evidence>
<evidence type="ECO:0000256" key="1">
    <source>
        <dbReference type="ARBA" id="ARBA00001231"/>
    </source>
</evidence>
<dbReference type="Proteomes" id="UP000192448">
    <property type="component" value="Unassembled WGS sequence"/>
</dbReference>
<dbReference type="SUPFAM" id="SSF51445">
    <property type="entry name" value="(Trans)glycosidases"/>
    <property type="match status" value="1"/>
</dbReference>
<keyword evidence="4" id="KW-0378">Hydrolase</keyword>
<evidence type="ECO:0000256" key="5">
    <source>
        <dbReference type="ARBA" id="ARBA00023295"/>
    </source>
</evidence>
<dbReference type="EC" id="3.2.1.52" evidence="3"/>
<dbReference type="PROSITE" id="PS00775">
    <property type="entry name" value="GLYCOSYL_HYDROL_F3"/>
    <property type="match status" value="1"/>
</dbReference>
<evidence type="ECO:0000256" key="3">
    <source>
        <dbReference type="ARBA" id="ARBA00012663"/>
    </source>
</evidence>
<dbReference type="InterPro" id="IPR050226">
    <property type="entry name" value="NagZ_Beta-hexosaminidase"/>
</dbReference>
<reference evidence="7 8" key="1">
    <citation type="submission" date="2017-02" db="EMBL/GenBank/DDBJ databases">
        <title>The new phylogeny of genus Mycobacterium.</title>
        <authorList>
            <person name="Tortoli E."/>
            <person name="Trovato A."/>
            <person name="Cirillo D.M."/>
        </authorList>
    </citation>
    <scope>NUCLEOTIDE SEQUENCE [LARGE SCALE GENOMIC DNA]</scope>
    <source>
        <strain evidence="7 8">RW6</strain>
    </source>
</reference>
<dbReference type="EMBL" id="MVHF01000004">
    <property type="protein sequence ID" value="ORA38149.1"/>
    <property type="molecule type" value="Genomic_DNA"/>
</dbReference>
<dbReference type="GO" id="GO:0005975">
    <property type="term" value="P:carbohydrate metabolic process"/>
    <property type="evidence" value="ECO:0007669"/>
    <property type="project" value="InterPro"/>
</dbReference>
<feature type="domain" description="Glycoside hydrolase family 3 N-terminal" evidence="6">
    <location>
        <begin position="74"/>
        <end position="337"/>
    </location>
</feature>
<dbReference type="InterPro" id="IPR036962">
    <property type="entry name" value="Glyco_hydro_3_N_sf"/>
</dbReference>
<protein>
    <recommendedName>
        <fullName evidence="3">beta-N-acetylhexosaminidase</fullName>
        <ecNumber evidence="3">3.2.1.52</ecNumber>
    </recommendedName>
</protein>
<keyword evidence="5" id="KW-0326">Glycosidase</keyword>
<dbReference type="Pfam" id="PF00933">
    <property type="entry name" value="Glyco_hydro_3"/>
    <property type="match status" value="1"/>
</dbReference>
<dbReference type="PANTHER" id="PTHR30480">
    <property type="entry name" value="BETA-HEXOSAMINIDASE-RELATED"/>
    <property type="match status" value="1"/>
</dbReference>
<dbReference type="RefSeq" id="WP_158087114.1">
    <property type="nucleotide sequence ID" value="NZ_MVHF01000004.1"/>
</dbReference>
<comment type="similarity">
    <text evidence="2">Belongs to the glycosyl hydrolase 3 family.</text>
</comment>
<dbReference type="STRING" id="1927124.BST13_06020"/>
<dbReference type="InterPro" id="IPR019800">
    <property type="entry name" value="Glyco_hydro_3_AS"/>
</dbReference>
<comment type="caution">
    <text evidence="7">The sequence shown here is derived from an EMBL/GenBank/DDBJ whole genome shotgun (WGS) entry which is preliminary data.</text>
</comment>
<dbReference type="GO" id="GO:0004563">
    <property type="term" value="F:beta-N-acetylhexosaminidase activity"/>
    <property type="evidence" value="ECO:0007669"/>
    <property type="project" value="UniProtKB-EC"/>
</dbReference>
<gene>
    <name evidence="7" type="ORF">BST13_06020</name>
</gene>
<dbReference type="AlphaFoldDB" id="A0A1X0B7F9"/>
<accession>A0A1X0B7F9</accession>
<evidence type="ECO:0000256" key="2">
    <source>
        <dbReference type="ARBA" id="ARBA00005336"/>
    </source>
</evidence>
<dbReference type="InterPro" id="IPR017853">
    <property type="entry name" value="GH"/>
</dbReference>